<evidence type="ECO:0000313" key="4">
    <source>
        <dbReference type="Proteomes" id="UP000000238"/>
    </source>
</evidence>
<dbReference type="EMBL" id="CP000155">
    <property type="protein sequence ID" value="ABC27526.1"/>
    <property type="molecule type" value="Genomic_DNA"/>
</dbReference>
<reference evidence="3 4" key="1">
    <citation type="journal article" date="2005" name="Nucleic Acids Res.">
        <title>Genomic blueprint of Hahella chejuensis, a marine microbe producing an algicidal agent.</title>
        <authorList>
            <person name="Jeong H."/>
            <person name="Yim J.H."/>
            <person name="Lee C."/>
            <person name="Choi S.-H."/>
            <person name="Park Y.K."/>
            <person name="Yoon S.H."/>
            <person name="Hur C.-G."/>
            <person name="Kang H.-Y."/>
            <person name="Kim D."/>
            <person name="Lee H.H."/>
            <person name="Park K.H."/>
            <person name="Park S.-H."/>
            <person name="Park H.-S."/>
            <person name="Lee H.K."/>
            <person name="Oh T.K."/>
            <person name="Kim J.F."/>
        </authorList>
    </citation>
    <scope>NUCLEOTIDE SEQUENCE [LARGE SCALE GENOMIC DNA]</scope>
    <source>
        <strain evidence="3 4">KCTC 2396</strain>
    </source>
</reference>
<dbReference type="PANTHER" id="PTHR36417:SF2">
    <property type="entry name" value="SELENOPROTEIN DOMAIN PROTEIN (AFU_ORTHOLOGUE AFUA_1G05220)"/>
    <property type="match status" value="1"/>
</dbReference>
<evidence type="ECO:0000313" key="3">
    <source>
        <dbReference type="EMBL" id="ABC27526.1"/>
    </source>
</evidence>
<dbReference type="InterPro" id="IPR011893">
    <property type="entry name" value="Selenoprotein_Rdx-typ"/>
</dbReference>
<evidence type="ECO:0000256" key="2">
    <source>
        <dbReference type="SAM" id="SignalP"/>
    </source>
</evidence>
<dbReference type="Pfam" id="PF10262">
    <property type="entry name" value="Rdx"/>
    <property type="match status" value="1"/>
</dbReference>
<dbReference type="HOGENOM" id="CLU_068510_3_1_6"/>
<protein>
    <submittedName>
        <fullName evidence="3">Uncharacterized protein conserved in bacteria</fullName>
    </submittedName>
</protein>
<dbReference type="KEGG" id="hch:HCH_00624"/>
<keyword evidence="4" id="KW-1185">Reference proteome</keyword>
<evidence type="ECO:0000256" key="1">
    <source>
        <dbReference type="ARBA" id="ARBA00023284"/>
    </source>
</evidence>
<keyword evidence="1" id="KW-0676">Redox-active center</keyword>
<sequence length="95" mass="10652">MKPKISIRYCPLCGWLLRSAWMAQELLTTFTDELQEVALVPAGKGEFKILCDDEIIWDRSANEGFPDVATLKQTVRDAACPDKSLGHIDKSRNKG</sequence>
<feature type="chain" id="PRO_5004215692" evidence="2">
    <location>
        <begin position="24"/>
        <end position="95"/>
    </location>
</feature>
<dbReference type="OrthoDB" id="9811366at2"/>
<accession>Q2SP98</accession>
<keyword evidence="2" id="KW-0732">Signal</keyword>
<organism evidence="3 4">
    <name type="scientific">Hahella chejuensis (strain KCTC 2396)</name>
    <dbReference type="NCBI Taxonomy" id="349521"/>
    <lineage>
        <taxon>Bacteria</taxon>
        <taxon>Pseudomonadati</taxon>
        <taxon>Pseudomonadota</taxon>
        <taxon>Gammaproteobacteria</taxon>
        <taxon>Oceanospirillales</taxon>
        <taxon>Hahellaceae</taxon>
        <taxon>Hahella</taxon>
    </lineage>
</organism>
<dbReference type="STRING" id="349521.HCH_00624"/>
<proteinExistence type="predicted"/>
<feature type="signal peptide" evidence="2">
    <location>
        <begin position="1"/>
        <end position="23"/>
    </location>
</feature>
<dbReference type="InterPro" id="IPR036249">
    <property type="entry name" value="Thioredoxin-like_sf"/>
</dbReference>
<dbReference type="PANTHER" id="PTHR36417">
    <property type="entry name" value="SELENOPROTEIN DOMAIN PROTEIN (AFU_ORTHOLOGUE AFUA_1G05220)"/>
    <property type="match status" value="1"/>
</dbReference>
<dbReference type="NCBIfam" id="TIGR02174">
    <property type="entry name" value="CXXU_selWTH"/>
    <property type="match status" value="1"/>
</dbReference>
<name>Q2SP98_HAHCH</name>
<dbReference type="eggNOG" id="COG3526">
    <property type="taxonomic scope" value="Bacteria"/>
</dbReference>
<dbReference type="AlphaFoldDB" id="Q2SP98"/>
<dbReference type="RefSeq" id="WP_011394603.1">
    <property type="nucleotide sequence ID" value="NC_007645.1"/>
</dbReference>
<dbReference type="Proteomes" id="UP000000238">
    <property type="component" value="Chromosome"/>
</dbReference>
<gene>
    <name evidence="3" type="ordered locus">HCH_00624</name>
</gene>
<dbReference type="SUPFAM" id="SSF52833">
    <property type="entry name" value="Thioredoxin-like"/>
    <property type="match status" value="1"/>
</dbReference>
<dbReference type="Gene3D" id="3.40.30.10">
    <property type="entry name" value="Glutaredoxin"/>
    <property type="match status" value="1"/>
</dbReference>